<dbReference type="Proteomes" id="UP001060215">
    <property type="component" value="Chromosome 3"/>
</dbReference>
<protein>
    <submittedName>
        <fullName evidence="1">Serine carboxypeptidase-like 18</fullName>
    </submittedName>
</protein>
<comment type="caution">
    <text evidence="1">The sequence shown here is derived from an EMBL/GenBank/DDBJ whole genome shotgun (WGS) entry which is preliminary data.</text>
</comment>
<evidence type="ECO:0000313" key="2">
    <source>
        <dbReference type="Proteomes" id="UP001060215"/>
    </source>
</evidence>
<sequence>MPLHSLTTILSKISKNQIPATESLLVQHYIPMLFRLILFFFLLSSVDVVSHSALVKTLPGLSGNLSFKLETGYVGVGESDEVQLFYYFIESERSPKDDPLMLWLTGGPGCSALSGLLYEIGPFTFDYENSTWNKPTLKLNPYSWTKVINIIFLDSPVGTGFSYAKTSAAYNTSDTLAAGQAYSFLRKWIVDHPEFLGNPLYIGGDSYSGLIVPNVVQEIYDGNEVGNEPPLNIEGYLLGNPLTHEINDLNSRVPFAHRVVYLSNSLYESTKAYCYGKYRDVDPDNVLCVEYLQQVQECVEKINMAQILEPLCGTLSPKPHFLKWDRNALVEEIPKNLSIPTIPGPWCRNYNYIYSYVWANDETVRKALHVREGTKEEWQRCNKTLSMTNNVVNSVNFHKNLTTKRCRALVYSGDHDMVIPYMGTLEWINVLDLPIVYGWKPWFLHGEVSGFTERVALSDIVKTLPGYKGDLPFKLETGYVNVSVGKSDAVNLFYYFIESEGNPREDPLMLWLTGGPGCSAFSGLVYEIGPLNFDTENFDGNFPTFVLNPYSWTEVANIIFLDAPVGTGFSYADNWESYVLDDQLSATEIYNFLMIWLMDHPQFLSNELYISGDSYSGLIVPIIVQKIYVGNLEVGVEPLIKLKGYILGNPLTHEHDDPNSRVEFAHRLALISDGLYEASMSGVDRDDLIPCDLIQEETASALNLLQSRWSDIVEMEGSEEAVVDRFKYIPDSVFLARARNLVSKLDALPMAGSVHSHGVGGGMADSKVRTPIGGRSGSGGRRGRGGRGQNPVALNPELNVVAAVDNAAPDKSWASVVAPNQRSSVKLRYFPPSSSDSTIVVDLPRRESVERSRILELGFGKDIEEILDLLGSRKQKSLSEGNAISRISEFQRQNLLLSATLNEKVNNLAKMSLENPIMIGLDDSKLQTSPSQYHLESLGSNVDNELKHSGKLISSSNEEYKLPAQLVQRYVKVPCGSWLVVLLSILKTLFDSEISYKSIFIIHCSHLRQVHNEFHENALQLGATAVNLVAGEKPADVYSGIAARVLDIMRKDAQKDLEVFPDALRARLLINQLSLQ</sequence>
<gene>
    <name evidence="1" type="ORF">LOK49_LG02G03308</name>
</gene>
<evidence type="ECO:0000313" key="1">
    <source>
        <dbReference type="EMBL" id="KAI8027265.1"/>
    </source>
</evidence>
<keyword evidence="2" id="KW-1185">Reference proteome</keyword>
<proteinExistence type="predicted"/>
<accession>A0ACC0INW2</accession>
<name>A0ACC0INW2_9ERIC</name>
<reference evidence="1 2" key="1">
    <citation type="journal article" date="2022" name="Plant J.">
        <title>Chromosome-level genome of Camellia lanceoleosa provides a valuable resource for understanding genome evolution and self-incompatibility.</title>
        <authorList>
            <person name="Gong W."/>
            <person name="Xiao S."/>
            <person name="Wang L."/>
            <person name="Liao Z."/>
            <person name="Chang Y."/>
            <person name="Mo W."/>
            <person name="Hu G."/>
            <person name="Li W."/>
            <person name="Zhao G."/>
            <person name="Zhu H."/>
            <person name="Hu X."/>
            <person name="Ji K."/>
            <person name="Xiang X."/>
            <person name="Song Q."/>
            <person name="Yuan D."/>
            <person name="Jin S."/>
            <person name="Zhang L."/>
        </authorList>
    </citation>
    <scope>NUCLEOTIDE SEQUENCE [LARGE SCALE GENOMIC DNA]</scope>
    <source>
        <strain evidence="1">SQ_2022a</strain>
    </source>
</reference>
<dbReference type="EMBL" id="CM045760">
    <property type="protein sequence ID" value="KAI8027265.1"/>
    <property type="molecule type" value="Genomic_DNA"/>
</dbReference>
<organism evidence="1 2">
    <name type="scientific">Camellia lanceoleosa</name>
    <dbReference type="NCBI Taxonomy" id="1840588"/>
    <lineage>
        <taxon>Eukaryota</taxon>
        <taxon>Viridiplantae</taxon>
        <taxon>Streptophyta</taxon>
        <taxon>Embryophyta</taxon>
        <taxon>Tracheophyta</taxon>
        <taxon>Spermatophyta</taxon>
        <taxon>Magnoliopsida</taxon>
        <taxon>eudicotyledons</taxon>
        <taxon>Gunneridae</taxon>
        <taxon>Pentapetalae</taxon>
        <taxon>asterids</taxon>
        <taxon>Ericales</taxon>
        <taxon>Theaceae</taxon>
        <taxon>Camellia</taxon>
    </lineage>
</organism>